<feature type="compositionally biased region" description="Low complexity" evidence="1">
    <location>
        <begin position="43"/>
        <end position="62"/>
    </location>
</feature>
<dbReference type="AlphaFoldDB" id="A0A938YL50"/>
<gene>
    <name evidence="2" type="ORF">JL107_00565</name>
</gene>
<dbReference type="InterPro" id="IPR006311">
    <property type="entry name" value="TAT_signal"/>
</dbReference>
<evidence type="ECO:0000256" key="1">
    <source>
        <dbReference type="SAM" id="MobiDB-lite"/>
    </source>
</evidence>
<accession>A0A938YL50</accession>
<sequence>MASRRLFLTGGGAVAALTLLGSETLVQSASATSPSTVDPVAPAGADSSGMAGMSGMDHSAMGPGTVRKSFVHRGKKVDIDVSDSMAMATVDGRTKVHLERWSATQFHSHALPFQLYSDPTQLLKALLDAQTAQLIIL</sequence>
<organism evidence="2 3">
    <name type="scientific">Nakamurella flavida</name>
    <dbReference type="NCBI Taxonomy" id="363630"/>
    <lineage>
        <taxon>Bacteria</taxon>
        <taxon>Bacillati</taxon>
        <taxon>Actinomycetota</taxon>
        <taxon>Actinomycetes</taxon>
        <taxon>Nakamurellales</taxon>
        <taxon>Nakamurellaceae</taxon>
        <taxon>Nakamurella</taxon>
    </lineage>
</organism>
<dbReference type="Proteomes" id="UP000663801">
    <property type="component" value="Unassembled WGS sequence"/>
</dbReference>
<feature type="region of interest" description="Disordered" evidence="1">
    <location>
        <begin position="30"/>
        <end position="64"/>
    </location>
</feature>
<keyword evidence="3" id="KW-1185">Reference proteome</keyword>
<dbReference type="EMBL" id="JAERWL010000001">
    <property type="protein sequence ID" value="MBM9474925.1"/>
    <property type="molecule type" value="Genomic_DNA"/>
</dbReference>
<evidence type="ECO:0000313" key="2">
    <source>
        <dbReference type="EMBL" id="MBM9474925.1"/>
    </source>
</evidence>
<name>A0A938YL50_9ACTN</name>
<reference evidence="2" key="1">
    <citation type="submission" date="2021-01" db="EMBL/GenBank/DDBJ databases">
        <title>KCTC 19127 draft genome.</title>
        <authorList>
            <person name="An D."/>
        </authorList>
    </citation>
    <scope>NUCLEOTIDE SEQUENCE</scope>
    <source>
        <strain evidence="2">KCTC 19127</strain>
    </source>
</reference>
<proteinExistence type="predicted"/>
<dbReference type="RefSeq" id="WP_205255076.1">
    <property type="nucleotide sequence ID" value="NZ_BAAAPV010000001.1"/>
</dbReference>
<dbReference type="PROSITE" id="PS51318">
    <property type="entry name" value="TAT"/>
    <property type="match status" value="1"/>
</dbReference>
<comment type="caution">
    <text evidence="2">The sequence shown here is derived from an EMBL/GenBank/DDBJ whole genome shotgun (WGS) entry which is preliminary data.</text>
</comment>
<protein>
    <submittedName>
        <fullName evidence="2">Uncharacterized protein</fullName>
    </submittedName>
</protein>
<evidence type="ECO:0000313" key="3">
    <source>
        <dbReference type="Proteomes" id="UP000663801"/>
    </source>
</evidence>